<keyword evidence="2" id="KW-1185">Reference proteome</keyword>
<dbReference type="AlphaFoldDB" id="A0A3B4YFG3"/>
<evidence type="ECO:0000313" key="2">
    <source>
        <dbReference type="Proteomes" id="UP000261360"/>
    </source>
</evidence>
<sequence>MHASYLGAHITALARSSASSSSCCTCSSYTHPGLELLHLLLASLHGDLFSFIQTVLQVFNGLLHVLLHTLQVSAGVLVIKLELRILLIPAASLGLKRTLQGLNGPMQVPLALFHLLIFFSDFTLHVCLHLVELQLGSQNLPLLMLKRTLR</sequence>
<dbReference type="Ensembl" id="ENSSLDT00000029195.1">
    <property type="protein sequence ID" value="ENSSLDP00000028352.1"/>
    <property type="gene ID" value="ENSSLDG00000021928.1"/>
</dbReference>
<organism evidence="1 2">
    <name type="scientific">Seriola lalandi dorsalis</name>
    <dbReference type="NCBI Taxonomy" id="1841481"/>
    <lineage>
        <taxon>Eukaryota</taxon>
        <taxon>Metazoa</taxon>
        <taxon>Chordata</taxon>
        <taxon>Craniata</taxon>
        <taxon>Vertebrata</taxon>
        <taxon>Euteleostomi</taxon>
        <taxon>Actinopterygii</taxon>
        <taxon>Neopterygii</taxon>
        <taxon>Teleostei</taxon>
        <taxon>Neoteleostei</taxon>
        <taxon>Acanthomorphata</taxon>
        <taxon>Carangaria</taxon>
        <taxon>Carangiformes</taxon>
        <taxon>Carangidae</taxon>
        <taxon>Seriola</taxon>
    </lineage>
</organism>
<dbReference type="Proteomes" id="UP000261360">
    <property type="component" value="Unplaced"/>
</dbReference>
<reference evidence="1" key="2">
    <citation type="submission" date="2025-09" db="UniProtKB">
        <authorList>
            <consortium name="Ensembl"/>
        </authorList>
    </citation>
    <scope>IDENTIFICATION</scope>
</reference>
<reference evidence="1" key="1">
    <citation type="submission" date="2025-08" db="UniProtKB">
        <authorList>
            <consortium name="Ensembl"/>
        </authorList>
    </citation>
    <scope>IDENTIFICATION</scope>
</reference>
<dbReference type="GeneTree" id="ENSGT00990000203911"/>
<protein>
    <submittedName>
        <fullName evidence="1">Uncharacterized protein</fullName>
    </submittedName>
</protein>
<name>A0A3B4YFG3_SERLL</name>
<evidence type="ECO:0000313" key="1">
    <source>
        <dbReference type="Ensembl" id="ENSSLDP00000028352.1"/>
    </source>
</evidence>
<accession>A0A3B4YFG3</accession>
<proteinExistence type="predicted"/>